<sequence length="194" mass="21502">MGQLTCTLLGPQPDQLLKAKFEPPELLVPTLDQHGQRLDGTIHLNPASWKNTPELYRSVYAKNAGSLEIPSADLHFSNELLAQIQSKGVEIACITLHFGAPEVLAVRHISDEDIENHKVRSEYFEVGDRTSAQINRARVEGRRVIAVGRTVMRTLESLAIGKGHKSALQPQEGWTDLHIYPGFKFNVVDGLLSC</sequence>
<evidence type="ECO:0000256" key="3">
    <source>
        <dbReference type="ARBA" id="ARBA00022691"/>
    </source>
</evidence>
<dbReference type="Proteomes" id="UP000653565">
    <property type="component" value="Unassembled WGS sequence"/>
</dbReference>
<proteinExistence type="predicted"/>
<dbReference type="Pfam" id="PF02547">
    <property type="entry name" value="Queuosine_synth"/>
    <property type="match status" value="1"/>
</dbReference>
<evidence type="ECO:0000313" key="5">
    <source>
        <dbReference type="EMBL" id="KAF4233233.1"/>
    </source>
</evidence>
<dbReference type="AlphaFoldDB" id="A0A8H4H1C4"/>
<evidence type="ECO:0000256" key="4">
    <source>
        <dbReference type="ARBA" id="ARBA00022785"/>
    </source>
</evidence>
<dbReference type="Gene3D" id="3.40.1780.10">
    <property type="entry name" value="QueA-like"/>
    <property type="match status" value="1"/>
</dbReference>
<reference evidence="5" key="1">
    <citation type="journal article" date="2020" name="bioRxiv">
        <title>Genomic and phenotypic heterogeneity of clinical isolates of the human pathogens Aspergillus fumigatus, Aspergillus lentulus and Aspergillus fumigatiaffinis.</title>
        <authorList>
            <person name="dos Santos R.A.C."/>
            <person name="Steenwyk J.L."/>
            <person name="Rivero-Menendez O."/>
            <person name="Mead M.E."/>
            <person name="Silva L.P."/>
            <person name="Bastos R.W."/>
            <person name="Alastruey-Izquierdo A."/>
            <person name="Goldman G.H."/>
            <person name="Rokas A."/>
        </authorList>
    </citation>
    <scope>NUCLEOTIDE SEQUENCE</scope>
    <source>
        <strain evidence="5">CNM-CM6805</strain>
    </source>
</reference>
<dbReference type="GO" id="GO:0008616">
    <property type="term" value="P:tRNA queuosine(34) biosynthetic process"/>
    <property type="evidence" value="ECO:0007669"/>
    <property type="project" value="UniProtKB-KW"/>
</dbReference>
<reference evidence="5" key="2">
    <citation type="submission" date="2020-04" db="EMBL/GenBank/DDBJ databases">
        <authorList>
            <person name="Santos R.A.C."/>
            <person name="Steenwyk J.L."/>
            <person name="Rivero-Menendez O."/>
            <person name="Mead M.E."/>
            <person name="Silva L.P."/>
            <person name="Bastos R.W."/>
            <person name="Alastruey-Izquierdo A."/>
            <person name="Goldman G.H."/>
            <person name="Rokas A."/>
        </authorList>
    </citation>
    <scope>NUCLEOTIDE SEQUENCE</scope>
    <source>
        <strain evidence="5">CNM-CM6805</strain>
    </source>
</reference>
<comment type="caution">
    <text evidence="5">The sequence shown here is derived from an EMBL/GenBank/DDBJ whole genome shotgun (WGS) entry which is preliminary data.</text>
</comment>
<dbReference type="OrthoDB" id="1448at2759"/>
<dbReference type="GO" id="GO:0051075">
    <property type="term" value="F:S-adenosylmethionine:tRNA ribosyltransferase-isomerase activity"/>
    <property type="evidence" value="ECO:0007669"/>
    <property type="project" value="TreeGrafter"/>
</dbReference>
<dbReference type="SUPFAM" id="SSF111337">
    <property type="entry name" value="QueA-like"/>
    <property type="match status" value="1"/>
</dbReference>
<dbReference type="PANTHER" id="PTHR30307">
    <property type="entry name" value="S-ADENOSYLMETHIONINE:TRNA RIBOSYLTRANSFERASE-ISOMERASE"/>
    <property type="match status" value="1"/>
</dbReference>
<keyword evidence="4" id="KW-0671">Queuosine biosynthesis</keyword>
<keyword evidence="2" id="KW-0808">Transferase</keyword>
<accession>A0A8H4H1C4</accession>
<dbReference type="EMBL" id="JAAAPX010000081">
    <property type="protein sequence ID" value="KAF4233233.1"/>
    <property type="molecule type" value="Genomic_DNA"/>
</dbReference>
<keyword evidence="1" id="KW-0963">Cytoplasm</keyword>
<gene>
    <name evidence="5" type="ORF">CNMCM6805_009449</name>
</gene>
<dbReference type="InterPro" id="IPR042118">
    <property type="entry name" value="QueA_dom1"/>
</dbReference>
<keyword evidence="6" id="KW-1185">Reference proteome</keyword>
<evidence type="ECO:0000256" key="1">
    <source>
        <dbReference type="ARBA" id="ARBA00022490"/>
    </source>
</evidence>
<dbReference type="InterPro" id="IPR003699">
    <property type="entry name" value="QueA"/>
</dbReference>
<dbReference type="PANTHER" id="PTHR30307:SF0">
    <property type="entry name" value="S-ADENOSYLMETHIONINE:TRNA RIBOSYLTRANSFERASE-ISOMERASE"/>
    <property type="match status" value="1"/>
</dbReference>
<evidence type="ECO:0000313" key="6">
    <source>
        <dbReference type="Proteomes" id="UP000653565"/>
    </source>
</evidence>
<name>A0A8H4H1C4_9EURO</name>
<dbReference type="InterPro" id="IPR036100">
    <property type="entry name" value="QueA_sf"/>
</dbReference>
<evidence type="ECO:0000256" key="2">
    <source>
        <dbReference type="ARBA" id="ARBA00022679"/>
    </source>
</evidence>
<protein>
    <submittedName>
        <fullName evidence="5">Uncharacterized protein</fullName>
    </submittedName>
</protein>
<keyword evidence="3" id="KW-0949">S-adenosyl-L-methionine</keyword>
<organism evidence="5 6">
    <name type="scientific">Aspergillus fumigatiaffinis</name>
    <dbReference type="NCBI Taxonomy" id="340414"/>
    <lineage>
        <taxon>Eukaryota</taxon>
        <taxon>Fungi</taxon>
        <taxon>Dikarya</taxon>
        <taxon>Ascomycota</taxon>
        <taxon>Pezizomycotina</taxon>
        <taxon>Eurotiomycetes</taxon>
        <taxon>Eurotiomycetidae</taxon>
        <taxon>Eurotiales</taxon>
        <taxon>Aspergillaceae</taxon>
        <taxon>Aspergillus</taxon>
        <taxon>Aspergillus subgen. Fumigati</taxon>
    </lineage>
</organism>